<dbReference type="Gene3D" id="3.40.50.150">
    <property type="entry name" value="Vaccinia Virus protein VP39"/>
    <property type="match status" value="1"/>
</dbReference>
<protein>
    <submittedName>
        <fullName evidence="5">Class I SAM-dependent methyltransferase</fullName>
    </submittedName>
</protein>
<dbReference type="Proteomes" id="UP001060414">
    <property type="component" value="Chromosome"/>
</dbReference>
<sequence>MTGFKDHFSAAAKEYRAFRPTYPAELFAWLARIAPGRDAALDMGCGNGQVAVLLATHFRKVFAVDPSREQIRNAIAADNVEYRVAPAEATGLADGCVDLVAAGQALHWFDFERFYPEVRRLVRPTGGIFAAFTYGLIRMGGAVDAVIEGFYHEVLADYWPPERRHVDSGYQSLPFPFPEIAAPAFELVETWDLPRLVGYLTTWSAVKEYRQRTGSDPIPEVEAQLRQAWGAQPAREVCWPLALRVGRVNQGLNP</sequence>
<dbReference type="EMBL" id="CP092109">
    <property type="protein sequence ID" value="UWZ79096.1"/>
    <property type="molecule type" value="Genomic_DNA"/>
</dbReference>
<dbReference type="PANTHER" id="PTHR44942:SF4">
    <property type="entry name" value="METHYLTRANSFERASE TYPE 11 DOMAIN-CONTAINING PROTEIN"/>
    <property type="match status" value="1"/>
</dbReference>
<dbReference type="CDD" id="cd02440">
    <property type="entry name" value="AdoMet_MTases"/>
    <property type="match status" value="1"/>
</dbReference>
<dbReference type="InterPro" id="IPR013216">
    <property type="entry name" value="Methyltransf_11"/>
</dbReference>
<evidence type="ECO:0000313" key="5">
    <source>
        <dbReference type="EMBL" id="UWZ79096.1"/>
    </source>
</evidence>
<dbReference type="RefSeq" id="WP_260747452.1">
    <property type="nucleotide sequence ID" value="NZ_CP092109.1"/>
</dbReference>
<feature type="domain" description="Methyltransferase type 11" evidence="4">
    <location>
        <begin position="41"/>
        <end position="128"/>
    </location>
</feature>
<dbReference type="InterPro" id="IPR051052">
    <property type="entry name" value="Diverse_substrate_MTase"/>
</dbReference>
<dbReference type="PANTHER" id="PTHR44942">
    <property type="entry name" value="METHYLTRANSF_11 DOMAIN-CONTAINING PROTEIN"/>
    <property type="match status" value="1"/>
</dbReference>
<reference evidence="5" key="1">
    <citation type="journal article" date="2022" name="Environ. Microbiol.">
        <title>Geoalkalibacter halelectricus SAP #1 sp. nov. possessing extracellular electron transfer and mineral#reducing capabilities from a haloalkaline environment.</title>
        <authorList>
            <person name="Yadav S."/>
            <person name="Singh R."/>
            <person name="Sundharam S.S."/>
            <person name="Chaudhary S."/>
            <person name="Krishnamurthi S."/>
            <person name="Patil S.A."/>
        </authorList>
    </citation>
    <scope>NUCLEOTIDE SEQUENCE</scope>
    <source>
        <strain evidence="5">SAP-1</strain>
    </source>
</reference>
<dbReference type="Pfam" id="PF08241">
    <property type="entry name" value="Methyltransf_11"/>
    <property type="match status" value="1"/>
</dbReference>
<evidence type="ECO:0000259" key="4">
    <source>
        <dbReference type="Pfam" id="PF08241"/>
    </source>
</evidence>
<evidence type="ECO:0000256" key="1">
    <source>
        <dbReference type="ARBA" id="ARBA00008361"/>
    </source>
</evidence>
<evidence type="ECO:0000256" key="2">
    <source>
        <dbReference type="ARBA" id="ARBA00022603"/>
    </source>
</evidence>
<accession>A0ABY5ZIY8</accession>
<evidence type="ECO:0000256" key="3">
    <source>
        <dbReference type="ARBA" id="ARBA00022679"/>
    </source>
</evidence>
<gene>
    <name evidence="5" type="ORF">L9S41_15635</name>
</gene>
<dbReference type="SUPFAM" id="SSF53335">
    <property type="entry name" value="S-adenosyl-L-methionine-dependent methyltransferases"/>
    <property type="match status" value="1"/>
</dbReference>
<keyword evidence="6" id="KW-1185">Reference proteome</keyword>
<proteinExistence type="inferred from homology"/>
<organism evidence="5 6">
    <name type="scientific">Geoalkalibacter halelectricus</name>
    <dbReference type="NCBI Taxonomy" id="2847045"/>
    <lineage>
        <taxon>Bacteria</taxon>
        <taxon>Pseudomonadati</taxon>
        <taxon>Thermodesulfobacteriota</taxon>
        <taxon>Desulfuromonadia</taxon>
        <taxon>Desulfuromonadales</taxon>
        <taxon>Geoalkalibacteraceae</taxon>
        <taxon>Geoalkalibacter</taxon>
    </lineage>
</organism>
<dbReference type="GO" id="GO:0032259">
    <property type="term" value="P:methylation"/>
    <property type="evidence" value="ECO:0007669"/>
    <property type="project" value="UniProtKB-KW"/>
</dbReference>
<dbReference type="GO" id="GO:0008168">
    <property type="term" value="F:methyltransferase activity"/>
    <property type="evidence" value="ECO:0007669"/>
    <property type="project" value="UniProtKB-KW"/>
</dbReference>
<keyword evidence="2 5" id="KW-0489">Methyltransferase</keyword>
<name>A0ABY5ZIY8_9BACT</name>
<comment type="similarity">
    <text evidence="1">Belongs to the methyltransferase superfamily.</text>
</comment>
<evidence type="ECO:0000313" key="6">
    <source>
        <dbReference type="Proteomes" id="UP001060414"/>
    </source>
</evidence>
<dbReference type="InterPro" id="IPR029063">
    <property type="entry name" value="SAM-dependent_MTases_sf"/>
</dbReference>
<keyword evidence="3" id="KW-0808">Transferase</keyword>